<dbReference type="VEuPathDB" id="VectorBase:GBRI004137"/>
<reference evidence="3" key="1">
    <citation type="submission" date="2014-03" db="EMBL/GenBank/DDBJ databases">
        <authorList>
            <person name="Aksoy S."/>
            <person name="Warren W."/>
            <person name="Wilson R.K."/>
        </authorList>
    </citation>
    <scope>NUCLEOTIDE SEQUENCE [LARGE SCALE GENOMIC DNA]</scope>
    <source>
        <strain evidence="3">IAEA</strain>
    </source>
</reference>
<evidence type="ECO:0000313" key="3">
    <source>
        <dbReference type="Proteomes" id="UP000091820"/>
    </source>
</evidence>
<reference evidence="2" key="2">
    <citation type="submission" date="2020-05" db="UniProtKB">
        <authorList>
            <consortium name="EnsemblMetazoa"/>
        </authorList>
    </citation>
    <scope>IDENTIFICATION</scope>
    <source>
        <strain evidence="2">IAEA</strain>
    </source>
</reference>
<proteinExistence type="predicted"/>
<feature type="domain" description="Dynein heavy chain tail" evidence="1">
    <location>
        <begin position="3"/>
        <end position="337"/>
    </location>
</feature>
<accession>A0A1A9W2M6</accession>
<organism evidence="2 3">
    <name type="scientific">Glossina brevipalpis</name>
    <dbReference type="NCBI Taxonomy" id="37001"/>
    <lineage>
        <taxon>Eukaryota</taxon>
        <taxon>Metazoa</taxon>
        <taxon>Ecdysozoa</taxon>
        <taxon>Arthropoda</taxon>
        <taxon>Hexapoda</taxon>
        <taxon>Insecta</taxon>
        <taxon>Pterygota</taxon>
        <taxon>Neoptera</taxon>
        <taxon>Endopterygota</taxon>
        <taxon>Diptera</taxon>
        <taxon>Brachycera</taxon>
        <taxon>Muscomorpha</taxon>
        <taxon>Hippoboscoidea</taxon>
        <taxon>Glossinidae</taxon>
        <taxon>Glossina</taxon>
    </lineage>
</organism>
<evidence type="ECO:0000313" key="2">
    <source>
        <dbReference type="EnsemblMetazoa" id="GBRI004137-PA"/>
    </source>
</evidence>
<dbReference type="Pfam" id="PF08385">
    <property type="entry name" value="DHC_N1"/>
    <property type="match status" value="1"/>
</dbReference>
<evidence type="ECO:0000259" key="1">
    <source>
        <dbReference type="Pfam" id="PF08385"/>
    </source>
</evidence>
<name>A0A1A9W2M6_9MUSC</name>
<dbReference type="InterPro" id="IPR013594">
    <property type="entry name" value="Dynein_heavy_tail"/>
</dbReference>
<dbReference type="STRING" id="37001.A0A1A9W2M6"/>
<dbReference type="AlphaFoldDB" id="A0A1A9W2M6"/>
<sequence length="369" mass="43095">MLKKVLVNVLIQAFNGYRNWEQISKFTVMFGNILHGDVISNELKVILPHILNIYEQELKGIENGINFVLMEFELKGIDAIPVMGNLPPVSGALMWLENYIKRCDVLHSYDMNALINLISAQGYSTNNFYGRRAKGLTKQLIATKDCYQDECSCSMDDSGKMQYEILTNRRDILITKLKHLQVKIWIDWQQKIDKNLQNGLRSKVFMHFSMPSENDEIDCFTSDDGSVADIKMLNIHPSHELFTLLAETNYLLAFRHLCMSEGNSFLNDFPQLLWDFYEQRDDLWQRKIKLMKIIHYYNAVQEKISSDEKFKLISSEIDSINDFVKQACQTVTWQNYDHDLIDKIYYECEELHNRLKTCHDNLESIVASI</sequence>
<keyword evidence="3" id="KW-1185">Reference proteome</keyword>
<dbReference type="EnsemblMetazoa" id="GBRI004137-RA">
    <property type="protein sequence ID" value="GBRI004137-PA"/>
    <property type="gene ID" value="GBRI004137"/>
</dbReference>
<protein>
    <recommendedName>
        <fullName evidence="1">Dynein heavy chain tail domain-containing protein</fullName>
    </recommendedName>
</protein>
<dbReference type="Proteomes" id="UP000091820">
    <property type="component" value="Unassembled WGS sequence"/>
</dbReference>